<reference evidence="2 3" key="1">
    <citation type="journal article" date="2016" name="Mol. Biol. Evol.">
        <title>Comparative Genomics of Early-Diverging Mushroom-Forming Fungi Provides Insights into the Origins of Lignocellulose Decay Capabilities.</title>
        <authorList>
            <person name="Nagy L.G."/>
            <person name="Riley R."/>
            <person name="Tritt A."/>
            <person name="Adam C."/>
            <person name="Daum C."/>
            <person name="Floudas D."/>
            <person name="Sun H."/>
            <person name="Yadav J.S."/>
            <person name="Pangilinan J."/>
            <person name="Larsson K.H."/>
            <person name="Matsuura K."/>
            <person name="Barry K."/>
            <person name="Labutti K."/>
            <person name="Kuo R."/>
            <person name="Ohm R.A."/>
            <person name="Bhattacharya S.S."/>
            <person name="Shirouzu T."/>
            <person name="Yoshinaga Y."/>
            <person name="Martin F.M."/>
            <person name="Grigoriev I.V."/>
            <person name="Hibbett D.S."/>
        </authorList>
    </citation>
    <scope>NUCLEOTIDE SEQUENCE [LARGE SCALE GENOMIC DNA]</scope>
    <source>
        <strain evidence="2 3">HHB14362 ss-1</strain>
    </source>
</reference>
<feature type="compositionally biased region" description="Basic and acidic residues" evidence="1">
    <location>
        <begin position="176"/>
        <end position="187"/>
    </location>
</feature>
<proteinExistence type="predicted"/>
<sequence>MSTTFDDRCLLVKRSKKLEKILGETPPSELIRPTSDYDTLSVSPSPVDTDVRRASLRRSRSRSRSSFRKLWNDRTPKPSLPRSAEPSTFLSISFPSSTDSILSTSSHEDLSVPPKITLPLDPTHSSKVAKVDHYQPRSPAFTPRTPTLRPRPNRTDSAISYFSLSVGTSTPSSPSDRTRTPTPTRDHERKRKVQNVSKLSRTLGECPKSVAEGIAGKKAPVTQVMIRQESRSLELASRGGNSNELASVSERGVLSDTEVDKTRPPPFARMSLGRKWIRDRGSKYYVEEDYDVIRNTLRMLR</sequence>
<name>A0A165TZU5_9AGAM</name>
<gene>
    <name evidence="2" type="ORF">NEOLEDRAFT_1130981</name>
</gene>
<feature type="compositionally biased region" description="Basic residues" evidence="1">
    <location>
        <begin position="54"/>
        <end position="67"/>
    </location>
</feature>
<feature type="region of interest" description="Disordered" evidence="1">
    <location>
        <begin position="100"/>
        <end position="196"/>
    </location>
</feature>
<protein>
    <submittedName>
        <fullName evidence="2">Uncharacterized protein</fullName>
    </submittedName>
</protein>
<evidence type="ECO:0000256" key="1">
    <source>
        <dbReference type="SAM" id="MobiDB-lite"/>
    </source>
</evidence>
<evidence type="ECO:0000313" key="2">
    <source>
        <dbReference type="EMBL" id="KZT27423.1"/>
    </source>
</evidence>
<evidence type="ECO:0000313" key="3">
    <source>
        <dbReference type="Proteomes" id="UP000076761"/>
    </source>
</evidence>
<dbReference type="OrthoDB" id="10486263at2759"/>
<organism evidence="2 3">
    <name type="scientific">Neolentinus lepideus HHB14362 ss-1</name>
    <dbReference type="NCBI Taxonomy" id="1314782"/>
    <lineage>
        <taxon>Eukaryota</taxon>
        <taxon>Fungi</taxon>
        <taxon>Dikarya</taxon>
        <taxon>Basidiomycota</taxon>
        <taxon>Agaricomycotina</taxon>
        <taxon>Agaricomycetes</taxon>
        <taxon>Gloeophyllales</taxon>
        <taxon>Gloeophyllaceae</taxon>
        <taxon>Neolentinus</taxon>
    </lineage>
</organism>
<dbReference type="AlphaFoldDB" id="A0A165TZU5"/>
<feature type="compositionally biased region" description="Polar residues" evidence="1">
    <location>
        <begin position="36"/>
        <end position="46"/>
    </location>
</feature>
<keyword evidence="3" id="KW-1185">Reference proteome</keyword>
<dbReference type="EMBL" id="KV425562">
    <property type="protein sequence ID" value="KZT27423.1"/>
    <property type="molecule type" value="Genomic_DNA"/>
</dbReference>
<dbReference type="InParanoid" id="A0A165TZU5"/>
<dbReference type="Proteomes" id="UP000076761">
    <property type="component" value="Unassembled WGS sequence"/>
</dbReference>
<accession>A0A165TZU5</accession>
<feature type="region of interest" description="Disordered" evidence="1">
    <location>
        <begin position="24"/>
        <end position="88"/>
    </location>
</feature>
<feature type="compositionally biased region" description="Polar residues" evidence="1">
    <location>
        <begin position="156"/>
        <end position="167"/>
    </location>
</feature>